<protein>
    <recommendedName>
        <fullName evidence="4">DNA primase</fullName>
    </recommendedName>
</protein>
<feature type="compositionally biased region" description="Pro residues" evidence="1">
    <location>
        <begin position="1"/>
        <end position="11"/>
    </location>
</feature>
<dbReference type="RefSeq" id="WP_275277711.1">
    <property type="nucleotide sequence ID" value="NZ_CP119108.1"/>
</dbReference>
<reference evidence="2 3" key="1">
    <citation type="submission" date="2023-03" db="EMBL/GenBank/DDBJ databases">
        <title>Genome sequence of Microbacterium sp. KACC 23027.</title>
        <authorList>
            <person name="Kim S."/>
            <person name="Heo J."/>
            <person name="Kwon S.-W."/>
        </authorList>
    </citation>
    <scope>NUCLEOTIDE SEQUENCE [LARGE SCALE GENOMIC DNA]</scope>
    <source>
        <strain evidence="2 3">KACC 23027</strain>
    </source>
</reference>
<feature type="compositionally biased region" description="Basic and acidic residues" evidence="1">
    <location>
        <begin position="16"/>
        <end position="26"/>
    </location>
</feature>
<feature type="compositionally biased region" description="Acidic residues" evidence="1">
    <location>
        <begin position="27"/>
        <end position="45"/>
    </location>
</feature>
<keyword evidence="3" id="KW-1185">Reference proteome</keyword>
<dbReference type="Proteomes" id="UP001214553">
    <property type="component" value="Chromosome"/>
</dbReference>
<evidence type="ECO:0000313" key="2">
    <source>
        <dbReference type="EMBL" id="WEG08383.1"/>
    </source>
</evidence>
<proteinExistence type="predicted"/>
<feature type="region of interest" description="Disordered" evidence="1">
    <location>
        <begin position="1"/>
        <end position="58"/>
    </location>
</feature>
<evidence type="ECO:0008006" key="4">
    <source>
        <dbReference type="Google" id="ProtNLM"/>
    </source>
</evidence>
<accession>A0ABY8C0K1</accession>
<gene>
    <name evidence="2" type="ORF">PU630_14225</name>
</gene>
<evidence type="ECO:0000313" key="3">
    <source>
        <dbReference type="Proteomes" id="UP001214553"/>
    </source>
</evidence>
<dbReference type="EMBL" id="CP119108">
    <property type="protein sequence ID" value="WEG08383.1"/>
    <property type="molecule type" value="Genomic_DNA"/>
</dbReference>
<evidence type="ECO:0000256" key="1">
    <source>
        <dbReference type="SAM" id="MobiDB-lite"/>
    </source>
</evidence>
<name>A0ABY8C0K1_9MICO</name>
<sequence length="58" mass="6239">MSTGPFPPPLPFDADGDPHEDAPLREEDGEEVLDEDANDDLIDSADADRIAAEGDEDE</sequence>
<organism evidence="2 3">
    <name type="scientific">Microbacterium horticulturae</name>
    <dbReference type="NCBI Taxonomy" id="3028316"/>
    <lineage>
        <taxon>Bacteria</taxon>
        <taxon>Bacillati</taxon>
        <taxon>Actinomycetota</taxon>
        <taxon>Actinomycetes</taxon>
        <taxon>Micrococcales</taxon>
        <taxon>Microbacteriaceae</taxon>
        <taxon>Microbacterium</taxon>
    </lineage>
</organism>